<dbReference type="EMBL" id="JANUBF010000069">
    <property type="protein sequence ID" value="MCS4038359.1"/>
    <property type="molecule type" value="Genomic_DNA"/>
</dbReference>
<dbReference type="PANTHER" id="PTHR32089:SF112">
    <property type="entry name" value="LYSOZYME-LIKE PROTEIN-RELATED"/>
    <property type="match status" value="1"/>
</dbReference>
<organism evidence="8 9">
    <name type="scientific">Salinibacter ruber</name>
    <dbReference type="NCBI Taxonomy" id="146919"/>
    <lineage>
        <taxon>Bacteria</taxon>
        <taxon>Pseudomonadati</taxon>
        <taxon>Rhodothermota</taxon>
        <taxon>Rhodothermia</taxon>
        <taxon>Rhodothermales</taxon>
        <taxon>Salinibacteraceae</taxon>
        <taxon>Salinibacter</taxon>
    </lineage>
</organism>
<feature type="non-terminal residue" evidence="8">
    <location>
        <position position="250"/>
    </location>
</feature>
<dbReference type="AlphaFoldDB" id="A0A9X2UQK7"/>
<protein>
    <submittedName>
        <fullName evidence="8">Nitrate/nitrite-specific signal transduction histidine kinase</fullName>
    </submittedName>
</protein>
<feature type="transmembrane region" description="Helical" evidence="6">
    <location>
        <begin position="160"/>
        <end position="182"/>
    </location>
</feature>
<dbReference type="PROSITE" id="PS50885">
    <property type="entry name" value="HAMP"/>
    <property type="match status" value="1"/>
</dbReference>
<evidence type="ECO:0000313" key="9">
    <source>
        <dbReference type="Proteomes" id="UP001155040"/>
    </source>
</evidence>
<evidence type="ECO:0000256" key="2">
    <source>
        <dbReference type="ARBA" id="ARBA00022692"/>
    </source>
</evidence>
<dbReference type="InterPro" id="IPR003660">
    <property type="entry name" value="HAMP_dom"/>
</dbReference>
<dbReference type="InterPro" id="IPR029095">
    <property type="entry name" value="NarX-like_N"/>
</dbReference>
<dbReference type="Pfam" id="PF00672">
    <property type="entry name" value="HAMP"/>
    <property type="match status" value="1"/>
</dbReference>
<dbReference type="CDD" id="cd06225">
    <property type="entry name" value="HAMP"/>
    <property type="match status" value="1"/>
</dbReference>
<evidence type="ECO:0000256" key="5">
    <source>
        <dbReference type="SAM" id="Coils"/>
    </source>
</evidence>
<reference evidence="8" key="1">
    <citation type="submission" date="2022-08" db="EMBL/GenBank/DDBJ databases">
        <title>Genomic Encyclopedia of Type Strains, Phase V (KMG-V): Genome sequencing to study the core and pangenomes of soil and plant-associated prokaryotes.</title>
        <authorList>
            <person name="Whitman W."/>
        </authorList>
    </citation>
    <scope>NUCLEOTIDE SEQUENCE</scope>
    <source>
        <strain evidence="8">SP3012</strain>
    </source>
</reference>
<name>A0A9X2UQK7_9BACT</name>
<keyword evidence="8" id="KW-0808">Transferase</keyword>
<evidence type="ECO:0000256" key="4">
    <source>
        <dbReference type="ARBA" id="ARBA00023136"/>
    </source>
</evidence>
<dbReference type="Pfam" id="PF13675">
    <property type="entry name" value="PilJ"/>
    <property type="match status" value="1"/>
</dbReference>
<dbReference type="Proteomes" id="UP001155040">
    <property type="component" value="Unassembled WGS sequence"/>
</dbReference>
<accession>A0A9X2UQK7</accession>
<proteinExistence type="predicted"/>
<keyword evidence="4 6" id="KW-0472">Membrane</keyword>
<keyword evidence="3 6" id="KW-1133">Transmembrane helix</keyword>
<dbReference type="SMART" id="SM00304">
    <property type="entry name" value="HAMP"/>
    <property type="match status" value="1"/>
</dbReference>
<evidence type="ECO:0000256" key="1">
    <source>
        <dbReference type="ARBA" id="ARBA00004141"/>
    </source>
</evidence>
<comment type="caution">
    <text evidence="8">The sequence shown here is derived from an EMBL/GenBank/DDBJ whole genome shotgun (WGS) entry which is preliminary data.</text>
</comment>
<dbReference type="PANTHER" id="PTHR32089">
    <property type="entry name" value="METHYL-ACCEPTING CHEMOTAXIS PROTEIN MCPB"/>
    <property type="match status" value="1"/>
</dbReference>
<feature type="coiled-coil region" evidence="5">
    <location>
        <begin position="221"/>
        <end position="248"/>
    </location>
</feature>
<dbReference type="GO" id="GO:0016301">
    <property type="term" value="F:kinase activity"/>
    <property type="evidence" value="ECO:0007669"/>
    <property type="project" value="UniProtKB-KW"/>
</dbReference>
<dbReference type="Gene3D" id="6.10.340.10">
    <property type="match status" value="1"/>
</dbReference>
<keyword evidence="8" id="KW-0418">Kinase</keyword>
<gene>
    <name evidence="8" type="ORF">GGQ01_003452</name>
</gene>
<evidence type="ECO:0000256" key="6">
    <source>
        <dbReference type="SAM" id="Phobius"/>
    </source>
</evidence>
<feature type="domain" description="HAMP" evidence="7">
    <location>
        <begin position="184"/>
        <end position="236"/>
    </location>
</feature>
<dbReference type="GO" id="GO:0016020">
    <property type="term" value="C:membrane"/>
    <property type="evidence" value="ECO:0007669"/>
    <property type="project" value="UniProtKB-SubCell"/>
</dbReference>
<evidence type="ECO:0000259" key="7">
    <source>
        <dbReference type="PROSITE" id="PS50885"/>
    </source>
</evidence>
<comment type="subcellular location">
    <subcellularLocation>
        <location evidence="1">Membrane</location>
        <topology evidence="1">Multi-pass membrane protein</topology>
    </subcellularLocation>
</comment>
<dbReference type="SUPFAM" id="SSF158472">
    <property type="entry name" value="HAMP domain-like"/>
    <property type="match status" value="1"/>
</dbReference>
<dbReference type="GO" id="GO:0007165">
    <property type="term" value="P:signal transduction"/>
    <property type="evidence" value="ECO:0007669"/>
    <property type="project" value="InterPro"/>
</dbReference>
<keyword evidence="2 6" id="KW-0812">Transmembrane</keyword>
<evidence type="ECO:0000313" key="8">
    <source>
        <dbReference type="EMBL" id="MCS4038359.1"/>
    </source>
</evidence>
<dbReference type="RefSeq" id="WP_259219985.1">
    <property type="nucleotide sequence ID" value="NZ_JANUAA010000047.1"/>
</dbReference>
<sequence>MLLLLAGSMVAVYVQVQKQETDGLVINETGKLRMLSQRVAKSALTAGREDISSQERSEAREELRDVAQQFNDGLQAVYKGDPSRSIPPAPPAVAKQLSGVEALWQKTRSDIGQVLKAEPGSEASEEALAGIQSRNLDLLKEADAAVGLFEKQAEAKITSLYWILSVLMGLGALLFVGILVAMQRLLVAPVQQLDEAAQQVAAGDLETHVRSSSGDEVGQLAESFNQMVGQIKNAIQEAEAQEKQAQEAQD</sequence>
<evidence type="ECO:0000256" key="3">
    <source>
        <dbReference type="ARBA" id="ARBA00022989"/>
    </source>
</evidence>
<keyword evidence="5" id="KW-0175">Coiled coil</keyword>